<dbReference type="Gene3D" id="3.90.550.10">
    <property type="entry name" value="Spore Coat Polysaccharide Biosynthesis Protein SpsA, Chain A"/>
    <property type="match status" value="1"/>
</dbReference>
<name>A0A016U0P3_9BILA</name>
<accession>A0A016U0P3</accession>
<protein>
    <submittedName>
        <fullName evidence="2">Uncharacterized protein</fullName>
    </submittedName>
</protein>
<evidence type="ECO:0000313" key="3">
    <source>
        <dbReference type="Proteomes" id="UP000024635"/>
    </source>
</evidence>
<keyword evidence="1" id="KW-1133">Transmembrane helix</keyword>
<evidence type="ECO:0000313" key="2">
    <source>
        <dbReference type="EMBL" id="EYC08660.1"/>
    </source>
</evidence>
<sequence>MWLADNPSSLPTGFYFITSSLQGLFAAKLDRLSEKMSPREKYLIYLCGVTFMSIISLIMLVGPLTTTEPRWTPLKMKSPASRQQRNLRYTKQKNSDECAHTYGRVMILVMYTSADGKTFHGTAQRTLECYATSKKYELVQVDIDINERIRKACSKHKVAKFRRYCAAAEFLKDTDWMLVIDDNTAVANPDHCIEEWIDDRVNLVLYDQTNNWDISSESYLIRKSQWSVQFLQELAEREFQLKFDWWNKHGEESLAVQLIHDLSSDGTRDHKECVKQWRSATNYDISSICARAVLGFQRLWPEKIRIYRKAHAWAREAFLTGNFWCDNDFMLHDWQEESLEPKMYISPHHDEIDPAVCARREKGWNWLPNKYMNVSTVRSDLRAYEKMQRRNYPKDRTIREFLQELEVSKCYPYCEED</sequence>
<dbReference type="PANTHER" id="PTHR31562">
    <property type="entry name" value="PROTEIN CBG18972"/>
    <property type="match status" value="1"/>
</dbReference>
<dbReference type="PANTHER" id="PTHR31562:SF8">
    <property type="entry name" value="ALPHA-1,6-MANNOSYLTRANSFERASE"/>
    <property type="match status" value="1"/>
</dbReference>
<comment type="caution">
    <text evidence="2">The sequence shown here is derived from an EMBL/GenBank/DDBJ whole genome shotgun (WGS) entry which is preliminary data.</text>
</comment>
<evidence type="ECO:0000256" key="1">
    <source>
        <dbReference type="SAM" id="Phobius"/>
    </source>
</evidence>
<dbReference type="EMBL" id="JARK01001401">
    <property type="protein sequence ID" value="EYC08660.1"/>
    <property type="molecule type" value="Genomic_DNA"/>
</dbReference>
<keyword evidence="1" id="KW-0472">Membrane</keyword>
<feature type="transmembrane region" description="Helical" evidence="1">
    <location>
        <begin position="12"/>
        <end position="30"/>
    </location>
</feature>
<proteinExistence type="predicted"/>
<keyword evidence="1" id="KW-0812">Transmembrane</keyword>
<reference evidence="3" key="1">
    <citation type="journal article" date="2015" name="Nat. Genet.">
        <title>The genome and transcriptome of the zoonotic hookworm Ancylostoma ceylanicum identify infection-specific gene families.</title>
        <authorList>
            <person name="Schwarz E.M."/>
            <person name="Hu Y."/>
            <person name="Antoshechkin I."/>
            <person name="Miller M.M."/>
            <person name="Sternberg P.W."/>
            <person name="Aroian R.V."/>
        </authorList>
    </citation>
    <scope>NUCLEOTIDE SEQUENCE</scope>
    <source>
        <strain evidence="3">HY135</strain>
    </source>
</reference>
<keyword evidence="3" id="KW-1185">Reference proteome</keyword>
<dbReference type="Pfam" id="PF03314">
    <property type="entry name" value="DUF273"/>
    <property type="match status" value="1"/>
</dbReference>
<dbReference type="InterPro" id="IPR029044">
    <property type="entry name" value="Nucleotide-diphossugar_trans"/>
</dbReference>
<dbReference type="InterPro" id="IPR004988">
    <property type="entry name" value="DUF273"/>
</dbReference>
<dbReference type="OrthoDB" id="5792849at2759"/>
<feature type="transmembrane region" description="Helical" evidence="1">
    <location>
        <begin position="42"/>
        <end position="64"/>
    </location>
</feature>
<dbReference type="Proteomes" id="UP000024635">
    <property type="component" value="Unassembled WGS sequence"/>
</dbReference>
<dbReference type="AlphaFoldDB" id="A0A016U0P3"/>
<organism evidence="2 3">
    <name type="scientific">Ancylostoma ceylanicum</name>
    <dbReference type="NCBI Taxonomy" id="53326"/>
    <lineage>
        <taxon>Eukaryota</taxon>
        <taxon>Metazoa</taxon>
        <taxon>Ecdysozoa</taxon>
        <taxon>Nematoda</taxon>
        <taxon>Chromadorea</taxon>
        <taxon>Rhabditida</taxon>
        <taxon>Rhabditina</taxon>
        <taxon>Rhabditomorpha</taxon>
        <taxon>Strongyloidea</taxon>
        <taxon>Ancylostomatidae</taxon>
        <taxon>Ancylostomatinae</taxon>
        <taxon>Ancylostoma</taxon>
    </lineage>
</organism>
<gene>
    <name evidence="2" type="primary">Acey_s0065.g3672</name>
    <name evidence="2" type="ORF">Y032_0065g3672</name>
</gene>